<evidence type="ECO:0000313" key="4">
    <source>
        <dbReference type="Proteomes" id="UP000184418"/>
    </source>
</evidence>
<dbReference type="RefSeq" id="WP_084538949.1">
    <property type="nucleotide sequence ID" value="NZ_FQYN01000004.1"/>
</dbReference>
<dbReference type="InterPro" id="IPR036116">
    <property type="entry name" value="FN3_sf"/>
</dbReference>
<sequence length="2226" mass="224850">MENSYSVASPPAALLTDVGKSWNRLRTRLLVLLLVLLGPVGSQAQVSQPARRGQAAVTYSLQGDRGLAALTFGSRRLFVDLDKDGDKDVFYQTGNTSGSGFRVQLNSAGTFGAAIVANDATGTFSSGPLSGITFTQLSPPGIEVVDLDNDGDEDLVEYQNSTTPRLLRNNGDATFTAVDITSLPAISFGVRHLFVDLNNDGAPDILYQTGNTSGSGFRVQLNNGNGTFAAVIAANDATGTFSSGPLSGIAFTQLLQPSLTTSDLDDDGDEDLVDYQSNTAPRLLRNNGNSTYTASTISSLPSITFGARFLLLDIESDGDQDILYQTGNTANTGIRLQLNNGDGTFAAVIAANDGTGTFSSGPLSGQSFSQITVTAIVPVDYDVDGDADLVEFLNATTPRSLRQDATRPQLASTAPADNATGVSPSTNLVLTFDRSVVKGNGNLYLVRTSDNVVVETVAVGAGNITGSGTTWTYDPTITLANTTSYAVRADEEIFIDADGRTFVGIFDNTTYNFTTGVLAVAPTVTTAAATTIAPTSATLGGNVTADGGATVTERGVVYVAGTGTPTTSNTKVQIGTGTGSFSQTITGLTASTQYTVRAYAINSAGTSYGSNITFTTSAVLAITPASQTNVSCFGGSNGAASVNTATGGVAPYTYNWTPGNPTGDGTTSVTGLTAGTWTVTVTDATNATATQSFTITQPPALAVTPASQTNISCFGGSNGAASINLPTGGVGGYTYNWTPGNPTGDGTRSVTGLTAGTWTVTVTDANSCTATQSFTITQPASAVNGTTVVTNVACFGGSNGAINLTPTGGVGGYTFLWNNGATTEDRTGLTAGTYSVTITDANSCTRTISGITITQPASPLATTGSQTNVTTNGGSDGTATVSVSGGTSPYTYSWSPSGGTGATASGLTAGTYTVTVTDANGCTTTRSFTITQPTTATVVSVTRLNPSPTATAQVSYRVVFSGSVSGVTVSNFSLTTTGISGAAVSSASGSGTTYTVVVNTGTGDGTLRLNVDNSTGVSPTVTGLPYTSGEQYTITKSFAAAPTLRIQAAGSASGNGDVTAFVDVVQVLQSGTSTVVANGLQNGSFESNNVAPSGFKKTADGVVAAPWSFTGTSGVARYGSPFDSQVAGKPQPLPPNGDAVALIQSAGDNNASVSQNLAVPTGSYQVSFQTIQRYYTAVDQRLNVFVNDVFVGNIQPNNTPTYESFTSAPFSVTAPALTATVSTTSASPTSTSPIPFTVSFSQSVGTTFTASDVTVAGGTLTSGSFAGSGSGPYSFTVTPTGAGSVSVSLAANVALDANNTGNAASNAVSVQYVAPTIVVNPASLPNGTVAAAYSQTLSASGGTAPYSFAITAGTLPTGLTLAANGTLSGTPAASGTFNFTVTATDASGTPGPFSGSRAYSLTIGAQPVTAAPVVTTPANGQPLNTTTPTYSGTAPANSIVTVYVDGSSIGTTTANASGNFSLTQPTALSQGSHTVYATAQTSGSTVSANSNTNTFTVDTVRPSVAISSSAGASSGSTATSPIPFTVTFSENVTGFVAGDVTVTNGTITGSIVNGTSPGSIYTFTVTPAGNGIVTVSVPANVAQDAASNFNTAASSFSITYTAVVTATSWTGAVSSDWFTAANWSSGVPTTTVDATIPAAAPNMPGISASTATAKALTLNPGSTLTQTGGTLNITANLTNSGTFQPTGGTVSLGSTTLASILGSGNTRFWNLTVGASGAQLSTSANTSVQRLLTLNGNFVTNGNPFTLESNASATAMVVNSGGSVVGTATMQRYIDPSLNAGLGYRHYSSPVQSTTVSDLATAGFSPVVNSAYNTQGNTVTPFPTVYGYDEARITGASAATQTFEQGYFSPTALTDALAVGRGYTVNIGASEKVDLTGTLNTGAVSVGALSRGPEANAGWQLLGNPYPAPLDWSVARAGLPTGVQDAIYVYKSADQYNGTYQTYVNGVGSLPSGLVPAMQGFFLRVSQNVPAFSFQNAWRATTYQNPTFNRSTADTRPLVQLDLVSAQGTHEPAFVYFEQGATAGFDARFDAEKLANPTGLNLSSSAAGLNLAVNGLPAQNAATVVPLAVGVPTTGTYSLQAASLANLGTTSVYLHDAVTGQQIDLRQQPSYAFSASNAALITSRFSLRFGALAPTATKGSLTAASVSLYPNPAHRSFTLSLPAVAGASQATLTLYNVLGQPVRTTSVALPAAGVQTIMDVQGLPLGVYVLRIQAGSSTITKSVVVD</sequence>
<proteinExistence type="predicted"/>
<dbReference type="PROSITE" id="PS50853">
    <property type="entry name" value="FN3"/>
    <property type="match status" value="1"/>
</dbReference>
<dbReference type="InterPro" id="IPR013517">
    <property type="entry name" value="FG-GAP"/>
</dbReference>
<dbReference type="GO" id="GO:0005509">
    <property type="term" value="F:calcium ion binding"/>
    <property type="evidence" value="ECO:0007669"/>
    <property type="project" value="InterPro"/>
</dbReference>
<keyword evidence="4" id="KW-1185">Reference proteome</keyword>
<dbReference type="SUPFAM" id="SSF49265">
    <property type="entry name" value="Fibronectin type III"/>
    <property type="match status" value="1"/>
</dbReference>
<dbReference type="SUPFAM" id="SSF49313">
    <property type="entry name" value="Cadherin-like"/>
    <property type="match status" value="1"/>
</dbReference>
<evidence type="ECO:0000313" key="3">
    <source>
        <dbReference type="EMBL" id="SHJ07313.1"/>
    </source>
</evidence>
<evidence type="ECO:0000256" key="1">
    <source>
        <dbReference type="ARBA" id="ARBA00022729"/>
    </source>
</evidence>
<dbReference type="Gene3D" id="2.60.40.10">
    <property type="entry name" value="Immunoglobulins"/>
    <property type="match status" value="3"/>
</dbReference>
<dbReference type="NCBIfam" id="TIGR04183">
    <property type="entry name" value="Por_Secre_tail"/>
    <property type="match status" value="1"/>
</dbReference>
<dbReference type="SUPFAM" id="SSF69318">
    <property type="entry name" value="Integrin alpha N-terminal domain"/>
    <property type="match status" value="1"/>
</dbReference>
<dbReference type="Pfam" id="PF18962">
    <property type="entry name" value="Por_Secre_tail"/>
    <property type="match status" value="1"/>
</dbReference>
<dbReference type="InterPro" id="IPR013783">
    <property type="entry name" value="Ig-like_fold"/>
</dbReference>
<dbReference type="InterPro" id="IPR026444">
    <property type="entry name" value="Secre_tail"/>
</dbReference>
<dbReference type="Pfam" id="PF13573">
    <property type="entry name" value="SprB"/>
    <property type="match status" value="4"/>
</dbReference>
<gene>
    <name evidence="3" type="ORF">SAMN02745146_2192</name>
</gene>
<dbReference type="Gene3D" id="2.60.40.740">
    <property type="match status" value="4"/>
</dbReference>
<dbReference type="Proteomes" id="UP000184418">
    <property type="component" value="Unassembled WGS sequence"/>
</dbReference>
<accession>A0A1M6GBG8</accession>
<dbReference type="InterPro" id="IPR032812">
    <property type="entry name" value="SbsA_Ig"/>
</dbReference>
<dbReference type="Pfam" id="PF13205">
    <property type="entry name" value="Big_5"/>
    <property type="match status" value="1"/>
</dbReference>
<dbReference type="PANTHER" id="PTHR44103">
    <property type="entry name" value="PROPROTEIN CONVERTASE P"/>
    <property type="match status" value="1"/>
</dbReference>
<feature type="domain" description="Fibronectin type-III" evidence="2">
    <location>
        <begin position="521"/>
        <end position="620"/>
    </location>
</feature>
<dbReference type="GO" id="GO:0016020">
    <property type="term" value="C:membrane"/>
    <property type="evidence" value="ECO:0007669"/>
    <property type="project" value="InterPro"/>
</dbReference>
<organism evidence="3 4">
    <name type="scientific">Hymenobacter daecheongensis DSM 21074</name>
    <dbReference type="NCBI Taxonomy" id="1121955"/>
    <lineage>
        <taxon>Bacteria</taxon>
        <taxon>Pseudomonadati</taxon>
        <taxon>Bacteroidota</taxon>
        <taxon>Cytophagia</taxon>
        <taxon>Cytophagales</taxon>
        <taxon>Hymenobacteraceae</taxon>
        <taxon>Hymenobacter</taxon>
    </lineage>
</organism>
<dbReference type="InterPro" id="IPR015919">
    <property type="entry name" value="Cadherin-like_sf"/>
</dbReference>
<dbReference type="Pfam" id="PF13517">
    <property type="entry name" value="FG-GAP_3"/>
    <property type="match status" value="2"/>
</dbReference>
<dbReference type="InterPro" id="IPR003961">
    <property type="entry name" value="FN3_dom"/>
</dbReference>
<keyword evidence="1" id="KW-0732">Signal</keyword>
<dbReference type="Pfam" id="PF19078">
    <property type="entry name" value="Big_12"/>
    <property type="match status" value="1"/>
</dbReference>
<dbReference type="STRING" id="1121955.SAMN02745146_2192"/>
<dbReference type="InterPro" id="IPR044048">
    <property type="entry name" value="Big_12"/>
</dbReference>
<protein>
    <submittedName>
        <fullName evidence="3">Por secretion system C-terminal sorting domain-containing protein</fullName>
    </submittedName>
</protein>
<reference evidence="3 4" key="1">
    <citation type="submission" date="2016-11" db="EMBL/GenBank/DDBJ databases">
        <authorList>
            <person name="Jaros S."/>
            <person name="Januszkiewicz K."/>
            <person name="Wedrychowicz H."/>
        </authorList>
    </citation>
    <scope>NUCLEOTIDE SEQUENCE [LARGE SCALE GENOMIC DNA]</scope>
    <source>
        <strain evidence="3 4">DSM 21074</strain>
    </source>
</reference>
<dbReference type="Gene3D" id="2.60.120.260">
    <property type="entry name" value="Galactose-binding domain-like"/>
    <property type="match status" value="1"/>
</dbReference>
<name>A0A1M6GBG8_9BACT</name>
<dbReference type="OrthoDB" id="9801383at2"/>
<dbReference type="InterPro" id="IPR025667">
    <property type="entry name" value="SprB_repeat"/>
</dbReference>
<dbReference type="EMBL" id="FQYN01000004">
    <property type="protein sequence ID" value="SHJ07313.1"/>
    <property type="molecule type" value="Genomic_DNA"/>
</dbReference>
<dbReference type="PANTHER" id="PTHR44103:SF1">
    <property type="entry name" value="PROPROTEIN CONVERTASE P"/>
    <property type="match status" value="1"/>
</dbReference>
<evidence type="ECO:0000259" key="2">
    <source>
        <dbReference type="PROSITE" id="PS50853"/>
    </source>
</evidence>
<dbReference type="InterPro" id="IPR028994">
    <property type="entry name" value="Integrin_alpha_N"/>
</dbReference>